<feature type="transmembrane region" description="Helical" evidence="1">
    <location>
        <begin position="150"/>
        <end position="173"/>
    </location>
</feature>
<reference evidence="2 3" key="1">
    <citation type="journal article" date="2014" name="Genome Biol. Evol.">
        <title>The secreted proteins of Achlya hypogyna and Thraustotheca clavata identify the ancestral oomycete secretome and reveal gene acquisitions by horizontal gene transfer.</title>
        <authorList>
            <person name="Misner I."/>
            <person name="Blouin N."/>
            <person name="Leonard G."/>
            <person name="Richards T.A."/>
            <person name="Lane C.E."/>
        </authorList>
    </citation>
    <scope>NUCLEOTIDE SEQUENCE [LARGE SCALE GENOMIC DNA]</scope>
    <source>
        <strain evidence="2 3">ATCC 34112</strain>
    </source>
</reference>
<keyword evidence="1" id="KW-0472">Membrane</keyword>
<dbReference type="AlphaFoldDB" id="A0A1V9ZBI6"/>
<gene>
    <name evidence="2" type="ORF">THRCLA_22155</name>
</gene>
<organism evidence="2 3">
    <name type="scientific">Thraustotheca clavata</name>
    <dbReference type="NCBI Taxonomy" id="74557"/>
    <lineage>
        <taxon>Eukaryota</taxon>
        <taxon>Sar</taxon>
        <taxon>Stramenopiles</taxon>
        <taxon>Oomycota</taxon>
        <taxon>Saprolegniomycetes</taxon>
        <taxon>Saprolegniales</taxon>
        <taxon>Achlyaceae</taxon>
        <taxon>Thraustotheca</taxon>
    </lineage>
</organism>
<feature type="transmembrane region" description="Helical" evidence="1">
    <location>
        <begin position="180"/>
        <end position="204"/>
    </location>
</feature>
<evidence type="ECO:0000313" key="3">
    <source>
        <dbReference type="Proteomes" id="UP000243217"/>
    </source>
</evidence>
<evidence type="ECO:0000256" key="1">
    <source>
        <dbReference type="SAM" id="Phobius"/>
    </source>
</evidence>
<proteinExistence type="predicted"/>
<evidence type="ECO:0000313" key="2">
    <source>
        <dbReference type="EMBL" id="OQR95353.1"/>
    </source>
</evidence>
<dbReference type="EMBL" id="JNBS01002126">
    <property type="protein sequence ID" value="OQR95353.1"/>
    <property type="molecule type" value="Genomic_DNA"/>
</dbReference>
<feature type="transmembrane region" description="Helical" evidence="1">
    <location>
        <begin position="216"/>
        <end position="237"/>
    </location>
</feature>
<keyword evidence="3" id="KW-1185">Reference proteome</keyword>
<comment type="caution">
    <text evidence="2">The sequence shown here is derived from an EMBL/GenBank/DDBJ whole genome shotgun (WGS) entry which is preliminary data.</text>
</comment>
<keyword evidence="1" id="KW-1133">Transmembrane helix</keyword>
<name>A0A1V9ZBI6_9STRA</name>
<sequence>MPCSCVGLLSVLGAAVAVVLSAFAAGLPLWSLLAYSNNGQMTTATFTAGVWGYCTDVSFVQAGTNDYSSPTTKSSGQCYLYYSGNRNAHIVLNDSQGNSTIVQPTDGVCKMFNEDGGSSKRLMATVKDIDQTSFDTFLTNTCGAKGKVSLSFAMLSPIFGAFAFCILTAAVCCAKYQSCLVAFSAWMTVLSTICSIISFVVWNSQTPTGNGIMYGASYYMEIAATVCYSISCFFAVIHMQHGRKNNSQTHNSRATISLQAALEKQKKISLSPIPTRLV</sequence>
<accession>A0A1V9ZBI6</accession>
<dbReference type="Gene3D" id="1.20.140.150">
    <property type="match status" value="1"/>
</dbReference>
<dbReference type="Proteomes" id="UP000243217">
    <property type="component" value="Unassembled WGS sequence"/>
</dbReference>
<keyword evidence="1" id="KW-0812">Transmembrane</keyword>
<protein>
    <submittedName>
        <fullName evidence="2">Uncharacterized protein</fullName>
    </submittedName>
</protein>
<dbReference type="OrthoDB" id="67538at2759"/>